<gene>
    <name evidence="6" type="primary">frdC</name>
    <name evidence="6" type="ORF">NCTC12227_00797</name>
</gene>
<evidence type="ECO:0000256" key="4">
    <source>
        <dbReference type="ARBA" id="ARBA00023136"/>
    </source>
</evidence>
<dbReference type="Gene3D" id="1.20.1300.10">
    <property type="entry name" value="Fumarate reductase/succinate dehydrogenase, transmembrane subunit"/>
    <property type="match status" value="1"/>
</dbReference>
<feature type="transmembrane region" description="Helical" evidence="5">
    <location>
        <begin position="112"/>
        <end position="130"/>
    </location>
</feature>
<dbReference type="Proteomes" id="UP000268229">
    <property type="component" value="Chromosome"/>
</dbReference>
<protein>
    <submittedName>
        <fullName evidence="6">Fumarate reductase 15 kDa hydrophobic protein</fullName>
    </submittedName>
</protein>
<keyword evidence="1" id="KW-1003">Cell membrane</keyword>
<dbReference type="NCBIfam" id="NF003445">
    <property type="entry name" value="PRK04987.1"/>
    <property type="match status" value="1"/>
</dbReference>
<dbReference type="EMBL" id="LR134516">
    <property type="protein sequence ID" value="VEJ21072.1"/>
    <property type="molecule type" value="Genomic_DNA"/>
</dbReference>
<keyword evidence="7" id="KW-1185">Reference proteome</keyword>
<feature type="transmembrane region" description="Helical" evidence="5">
    <location>
        <begin position="57"/>
        <end position="82"/>
    </location>
</feature>
<dbReference type="OrthoDB" id="8909678at2"/>
<sequence length="131" mass="14519">MSSARKPYIRPVNGSWWKKSAFYRFYMLREATALPAIWFGIVLLRGMYALLVGADAWAGFISFLQQPLVFCAHLIALAASLLHSKTWFELAPKAATVIIKGEKLKPAPVIKTLWAAAVAASVVLLLIVFLK</sequence>
<feature type="transmembrane region" description="Helical" evidence="5">
    <location>
        <begin position="33"/>
        <end position="51"/>
    </location>
</feature>
<evidence type="ECO:0000256" key="5">
    <source>
        <dbReference type="SAM" id="Phobius"/>
    </source>
</evidence>
<evidence type="ECO:0000313" key="6">
    <source>
        <dbReference type="EMBL" id="VEJ21072.1"/>
    </source>
</evidence>
<evidence type="ECO:0000313" key="7">
    <source>
        <dbReference type="Proteomes" id="UP000268229"/>
    </source>
</evidence>
<organism evidence="6 7">
    <name type="scientific">Neisseria animaloris</name>
    <dbReference type="NCBI Taxonomy" id="326522"/>
    <lineage>
        <taxon>Bacteria</taxon>
        <taxon>Pseudomonadati</taxon>
        <taxon>Pseudomonadota</taxon>
        <taxon>Betaproteobacteria</taxon>
        <taxon>Neisseriales</taxon>
        <taxon>Neisseriaceae</taxon>
        <taxon>Neisseria</taxon>
    </lineage>
</organism>
<dbReference type="RefSeq" id="WP_107879177.1">
    <property type="nucleotide sequence ID" value="NZ_LR134516.1"/>
</dbReference>
<dbReference type="SUPFAM" id="SSF81343">
    <property type="entry name" value="Fumarate reductase respiratory complex transmembrane subunits"/>
    <property type="match status" value="1"/>
</dbReference>
<dbReference type="STRING" id="326522.BWD08_04085"/>
<dbReference type="KEGG" id="nani:NCTC12227_00797"/>
<dbReference type="InterPro" id="IPR003510">
    <property type="entry name" value="Fumarate_red_C"/>
</dbReference>
<name>A0A448UB18_9NEIS</name>
<evidence type="ECO:0000256" key="3">
    <source>
        <dbReference type="ARBA" id="ARBA00022989"/>
    </source>
</evidence>
<accession>A0A448UB18</accession>
<keyword evidence="4 5" id="KW-0472">Membrane</keyword>
<dbReference type="CDD" id="cd00546">
    <property type="entry name" value="QFR_TypeD_subunitC"/>
    <property type="match status" value="1"/>
</dbReference>
<proteinExistence type="inferred from homology"/>
<keyword evidence="2 5" id="KW-0812">Transmembrane</keyword>
<keyword evidence="3 5" id="KW-1133">Transmembrane helix</keyword>
<dbReference type="HAMAP" id="MF_00708">
    <property type="entry name" value="Fumarate_red_C"/>
    <property type="match status" value="1"/>
</dbReference>
<evidence type="ECO:0000256" key="2">
    <source>
        <dbReference type="ARBA" id="ARBA00022692"/>
    </source>
</evidence>
<reference evidence="6 7" key="1">
    <citation type="submission" date="2018-12" db="EMBL/GenBank/DDBJ databases">
        <authorList>
            <consortium name="Pathogen Informatics"/>
        </authorList>
    </citation>
    <scope>NUCLEOTIDE SEQUENCE [LARGE SCALE GENOMIC DNA]</scope>
    <source>
        <strain evidence="6 7">NCTC12227</strain>
    </source>
</reference>
<dbReference type="PIRSF" id="PIRSF000180">
    <property type="entry name" value="FrdC"/>
    <property type="match status" value="1"/>
</dbReference>
<dbReference type="GO" id="GO:0016020">
    <property type="term" value="C:membrane"/>
    <property type="evidence" value="ECO:0007669"/>
    <property type="project" value="InterPro"/>
</dbReference>
<dbReference type="AlphaFoldDB" id="A0A448UB18"/>
<evidence type="ECO:0000256" key="1">
    <source>
        <dbReference type="ARBA" id="ARBA00022475"/>
    </source>
</evidence>
<dbReference type="InterPro" id="IPR034804">
    <property type="entry name" value="SQR/QFR_C/D"/>
</dbReference>
<dbReference type="Pfam" id="PF02300">
    <property type="entry name" value="Fumarate_red_C"/>
    <property type="match status" value="1"/>
</dbReference>